<feature type="compositionally biased region" description="Basic residues" evidence="2">
    <location>
        <begin position="200"/>
        <end position="211"/>
    </location>
</feature>
<dbReference type="GO" id="GO:0005634">
    <property type="term" value="C:nucleus"/>
    <property type="evidence" value="ECO:0007669"/>
    <property type="project" value="UniProtKB-ARBA"/>
</dbReference>
<dbReference type="Pfam" id="PF08073">
    <property type="entry name" value="CHDNT"/>
    <property type="match status" value="1"/>
</dbReference>
<name>A0A7R9P3F3_TIMCA</name>
<feature type="compositionally biased region" description="Basic residues" evidence="2">
    <location>
        <begin position="65"/>
        <end position="74"/>
    </location>
</feature>
<dbReference type="InterPro" id="IPR036910">
    <property type="entry name" value="HMG_box_dom_sf"/>
</dbReference>
<evidence type="ECO:0000259" key="4">
    <source>
        <dbReference type="Pfam" id="PF08073"/>
    </source>
</evidence>
<accession>A0A7R9P3F3</accession>
<feature type="region of interest" description="Disordered" evidence="2">
    <location>
        <begin position="40"/>
        <end position="84"/>
    </location>
</feature>
<dbReference type="GO" id="GO:0016020">
    <property type="term" value="C:membrane"/>
    <property type="evidence" value="ECO:0007669"/>
    <property type="project" value="TreeGrafter"/>
</dbReference>
<dbReference type="InterPro" id="IPR036400">
    <property type="entry name" value="Cyt_B5-like_heme/steroid_sf"/>
</dbReference>
<dbReference type="InterPro" id="IPR050577">
    <property type="entry name" value="MAPR/NEUFC/NENF-like"/>
</dbReference>
<dbReference type="Gene3D" id="1.10.30.10">
    <property type="entry name" value="High mobility group box domain"/>
    <property type="match status" value="1"/>
</dbReference>
<comment type="similarity">
    <text evidence="1">Belongs to the cytochrome b5 family. MAPR subfamily.</text>
</comment>
<dbReference type="SUPFAM" id="SSF55856">
    <property type="entry name" value="Cytochrome b5-like heme/steroid binding domain"/>
    <property type="match status" value="1"/>
</dbReference>
<feature type="domain" description="Cytochrome b5 heme-binding" evidence="3">
    <location>
        <begin position="326"/>
        <end position="370"/>
    </location>
</feature>
<feature type="compositionally biased region" description="Acidic residues" evidence="2">
    <location>
        <begin position="187"/>
        <end position="197"/>
    </location>
</feature>
<evidence type="ECO:0000313" key="5">
    <source>
        <dbReference type="EMBL" id="CAD7568633.1"/>
    </source>
</evidence>
<dbReference type="PANTHER" id="PTHR10281:SF4">
    <property type="entry name" value="NEUFERRICIN"/>
    <property type="match status" value="1"/>
</dbReference>
<sequence>MPLSELAEFGSGDLQKHLIETEATEEDLINEVEVVDDYKQSDFGFEEEGGGDGDESDYGGSQKSLKSRGSHKRVATPTPFKESNTDMRTVTEVCKTFGLTDMEVEYTEAEFLNFTAYKLFQQHVRPLLSKENPGVLMSKLTMLVAAKWRDFTNINPNMKVDNESAVEENYSQKSSRSRQSKDKGDADLDLNEEEEEREEKKKKRSSSRKKPGASIKKSSKVPTLKIKLGKRKRGRSKDNPTCYLQEEEEGEPSGNSEQDSDAKFEQMLVEAEETNKCGDEGGDDGAESGSVDTPLTSTRTLGGHLGHTITFKKPSKLKHSKLFSVNDLSKYNGIEGSKGLYLSILGKVYDVKKGKRHYGPGGSYHSFAGKTKKLMFSN</sequence>
<protein>
    <submittedName>
        <fullName evidence="5">(California timema) hypothetical protein</fullName>
    </submittedName>
</protein>
<dbReference type="GO" id="GO:0012505">
    <property type="term" value="C:endomembrane system"/>
    <property type="evidence" value="ECO:0007669"/>
    <property type="project" value="TreeGrafter"/>
</dbReference>
<gene>
    <name evidence="5" type="ORF">TCMB3V08_LOCUS1395</name>
</gene>
<reference evidence="5" key="1">
    <citation type="submission" date="2020-11" db="EMBL/GenBank/DDBJ databases">
        <authorList>
            <person name="Tran Van P."/>
        </authorList>
    </citation>
    <scope>NUCLEOTIDE SEQUENCE</scope>
</reference>
<proteinExistence type="inferred from homology"/>
<organism evidence="5">
    <name type="scientific">Timema californicum</name>
    <name type="common">California timema</name>
    <name type="synonym">Walking stick</name>
    <dbReference type="NCBI Taxonomy" id="61474"/>
    <lineage>
        <taxon>Eukaryota</taxon>
        <taxon>Metazoa</taxon>
        <taxon>Ecdysozoa</taxon>
        <taxon>Arthropoda</taxon>
        <taxon>Hexapoda</taxon>
        <taxon>Insecta</taxon>
        <taxon>Pterygota</taxon>
        <taxon>Neoptera</taxon>
        <taxon>Polyneoptera</taxon>
        <taxon>Phasmatodea</taxon>
        <taxon>Timematodea</taxon>
        <taxon>Timematoidea</taxon>
        <taxon>Timematidae</taxon>
        <taxon>Timema</taxon>
    </lineage>
</organism>
<evidence type="ECO:0000259" key="3">
    <source>
        <dbReference type="Pfam" id="PF00173"/>
    </source>
</evidence>
<feature type="domain" description="CHD N-terminal" evidence="4">
    <location>
        <begin position="103"/>
        <end position="156"/>
    </location>
</feature>
<dbReference type="EMBL" id="OE179379">
    <property type="protein sequence ID" value="CAD7568633.1"/>
    <property type="molecule type" value="Genomic_DNA"/>
</dbReference>
<dbReference type="Pfam" id="PF00173">
    <property type="entry name" value="Cyt-b5"/>
    <property type="match status" value="1"/>
</dbReference>
<dbReference type="CDD" id="cd00084">
    <property type="entry name" value="HMG-box_SF"/>
    <property type="match status" value="1"/>
</dbReference>
<feature type="region of interest" description="Disordered" evidence="2">
    <location>
        <begin position="162"/>
        <end position="262"/>
    </location>
</feature>
<dbReference type="AlphaFoldDB" id="A0A7R9P3F3"/>
<evidence type="ECO:0000256" key="1">
    <source>
        <dbReference type="ARBA" id="ARBA00038357"/>
    </source>
</evidence>
<dbReference type="PANTHER" id="PTHR10281">
    <property type="entry name" value="MEMBRANE-ASSOCIATED PROGESTERONE RECEPTOR COMPONENT-RELATED"/>
    <property type="match status" value="1"/>
</dbReference>
<dbReference type="InterPro" id="IPR012958">
    <property type="entry name" value="CHD_N"/>
</dbReference>
<dbReference type="Gene3D" id="3.10.120.10">
    <property type="entry name" value="Cytochrome b5-like heme/steroid binding domain"/>
    <property type="match status" value="1"/>
</dbReference>
<evidence type="ECO:0000256" key="2">
    <source>
        <dbReference type="SAM" id="MobiDB-lite"/>
    </source>
</evidence>
<feature type="compositionally biased region" description="Acidic residues" evidence="2">
    <location>
        <begin position="44"/>
        <end position="57"/>
    </location>
</feature>
<dbReference type="InterPro" id="IPR001199">
    <property type="entry name" value="Cyt_B5-like_heme/steroid-bd"/>
</dbReference>
<feature type="region of interest" description="Disordered" evidence="2">
    <location>
        <begin position="274"/>
        <end position="300"/>
    </location>
</feature>